<proteinExistence type="predicted"/>
<dbReference type="EMBL" id="PJQY01000318">
    <property type="protein sequence ID" value="PQQ13028.1"/>
    <property type="molecule type" value="Genomic_DNA"/>
</dbReference>
<protein>
    <submittedName>
        <fullName evidence="1">Uncharacterized protein</fullName>
    </submittedName>
</protein>
<evidence type="ECO:0000313" key="2">
    <source>
        <dbReference type="Proteomes" id="UP000250321"/>
    </source>
</evidence>
<dbReference type="AlphaFoldDB" id="A0A314Z7B8"/>
<sequence>MLPLSFNCILETFVRPRVIPLRCKPLSFISSSSFSAVSQSKGLEAERLDQLIVKELKDNGLHLNGITRGLIKAVKELKEEKIETENVVAEA</sequence>
<organism evidence="1 2">
    <name type="scientific">Prunus yedoensis var. nudiflora</name>
    <dbReference type="NCBI Taxonomy" id="2094558"/>
    <lineage>
        <taxon>Eukaryota</taxon>
        <taxon>Viridiplantae</taxon>
        <taxon>Streptophyta</taxon>
        <taxon>Embryophyta</taxon>
        <taxon>Tracheophyta</taxon>
        <taxon>Spermatophyta</taxon>
        <taxon>Magnoliopsida</taxon>
        <taxon>eudicotyledons</taxon>
        <taxon>Gunneridae</taxon>
        <taxon>Pentapetalae</taxon>
        <taxon>rosids</taxon>
        <taxon>fabids</taxon>
        <taxon>Rosales</taxon>
        <taxon>Rosaceae</taxon>
        <taxon>Amygdaloideae</taxon>
        <taxon>Amygdaleae</taxon>
        <taxon>Prunus</taxon>
    </lineage>
</organism>
<gene>
    <name evidence="1" type="ORF">Pyn_14630</name>
</gene>
<comment type="caution">
    <text evidence="1">The sequence shown here is derived from an EMBL/GenBank/DDBJ whole genome shotgun (WGS) entry which is preliminary data.</text>
</comment>
<keyword evidence="2" id="KW-1185">Reference proteome</keyword>
<dbReference type="Proteomes" id="UP000250321">
    <property type="component" value="Unassembled WGS sequence"/>
</dbReference>
<accession>A0A314Z7B8</accession>
<reference evidence="1 2" key="1">
    <citation type="submission" date="2018-02" db="EMBL/GenBank/DDBJ databases">
        <title>Draft genome of wild Prunus yedoensis var. nudiflora.</title>
        <authorList>
            <person name="Baek S."/>
            <person name="Kim J.-H."/>
            <person name="Choi K."/>
            <person name="Kim G.-B."/>
            <person name="Cho A."/>
            <person name="Jang H."/>
            <person name="Shin C.-H."/>
            <person name="Yu H.-J."/>
            <person name="Mun J.-H."/>
        </authorList>
    </citation>
    <scope>NUCLEOTIDE SEQUENCE [LARGE SCALE GENOMIC DNA]</scope>
    <source>
        <strain evidence="2">cv. Jeju island</strain>
        <tissue evidence="1">Leaf</tissue>
    </source>
</reference>
<name>A0A314Z7B8_PRUYE</name>
<evidence type="ECO:0000313" key="1">
    <source>
        <dbReference type="EMBL" id="PQQ13028.1"/>
    </source>
</evidence>